<evidence type="ECO:0000313" key="2">
    <source>
        <dbReference type="EMBL" id="VFB12982.1"/>
    </source>
</evidence>
<dbReference type="Proteomes" id="UP000396835">
    <property type="component" value="Unassembled WGS sequence"/>
</dbReference>
<reference evidence="2 3" key="1">
    <citation type="submission" date="2019-02" db="EMBL/GenBank/DDBJ databases">
        <authorList>
            <consortium name="Pathogen Informatics"/>
        </authorList>
    </citation>
    <scope>NUCLEOTIDE SEQUENCE [LARGE SCALE GENOMIC DNA]</scope>
    <source>
        <strain evidence="2 3">3012STDY7078512</strain>
    </source>
</reference>
<keyword evidence="1" id="KW-0472">Membrane</keyword>
<keyword evidence="1" id="KW-0812">Transmembrane</keyword>
<dbReference type="AlphaFoldDB" id="A0A449I0Q1"/>
<keyword evidence="1" id="KW-1133">Transmembrane helix</keyword>
<accession>A0A449I0Q1</accession>
<feature type="transmembrane region" description="Helical" evidence="1">
    <location>
        <begin position="6"/>
        <end position="29"/>
    </location>
</feature>
<dbReference type="EMBL" id="CAACYH010000004">
    <property type="protein sequence ID" value="VFB12982.1"/>
    <property type="molecule type" value="Genomic_DNA"/>
</dbReference>
<name>A0A449I0Q1_9BACE</name>
<evidence type="ECO:0000313" key="3">
    <source>
        <dbReference type="Proteomes" id="UP000396835"/>
    </source>
</evidence>
<organism evidence="2 3">
    <name type="scientific">Prevotella heparinolytica</name>
    <dbReference type="NCBI Taxonomy" id="28113"/>
    <lineage>
        <taxon>Bacteria</taxon>
        <taxon>Pseudomonadati</taxon>
        <taxon>Bacteroidota</taxon>
        <taxon>Bacteroidia</taxon>
        <taxon>Bacteroidales</taxon>
        <taxon>Bacteroidaceae</taxon>
        <taxon>Bacteroides</taxon>
    </lineage>
</organism>
<protein>
    <submittedName>
        <fullName evidence="2">Uncharacterized protein</fullName>
    </submittedName>
</protein>
<gene>
    <name evidence="2" type="ORF">NCTC7812_00498</name>
</gene>
<evidence type="ECO:0000256" key="1">
    <source>
        <dbReference type="SAM" id="Phobius"/>
    </source>
</evidence>
<sequence length="36" mass="4318">MLIDIYTLLIFVDLLNFSLRNLGLILIIVREWVEKK</sequence>
<proteinExistence type="predicted"/>